<comment type="similarity">
    <text evidence="6">Belongs to the bacterial ring-hydroxylating dioxygenase ferredoxin component family.</text>
</comment>
<evidence type="ECO:0000256" key="3">
    <source>
        <dbReference type="ARBA" id="ARBA00023004"/>
    </source>
</evidence>
<evidence type="ECO:0000313" key="8">
    <source>
        <dbReference type="EMBL" id="UZD22002.1"/>
    </source>
</evidence>
<dbReference type="Gene3D" id="2.102.10.10">
    <property type="entry name" value="Rieske [2Fe-2S] iron-sulphur domain"/>
    <property type="match status" value="1"/>
</dbReference>
<dbReference type="InterPro" id="IPR017941">
    <property type="entry name" value="Rieske_2Fe-2S"/>
</dbReference>
<evidence type="ECO:0000313" key="9">
    <source>
        <dbReference type="Proteomes" id="UP001163156"/>
    </source>
</evidence>
<dbReference type="CDD" id="cd03467">
    <property type="entry name" value="Rieske"/>
    <property type="match status" value="1"/>
</dbReference>
<reference evidence="8" key="1">
    <citation type="submission" date="2022-10" db="EMBL/GenBank/DDBJ databases">
        <title>Algoriphagus sp. a novel bacteria isolate from halophytes salicornia europaea.</title>
        <authorList>
            <person name="Peng Y."/>
            <person name="Jiang L."/>
            <person name="Lee J."/>
        </authorList>
    </citation>
    <scope>NUCLEOTIDE SEQUENCE</scope>
    <source>
        <strain evidence="8">TR-M5</strain>
    </source>
</reference>
<evidence type="ECO:0000256" key="6">
    <source>
        <dbReference type="ARBA" id="ARBA00038001"/>
    </source>
</evidence>
<dbReference type="PROSITE" id="PS51296">
    <property type="entry name" value="RIESKE"/>
    <property type="match status" value="1"/>
</dbReference>
<dbReference type="Proteomes" id="UP001163156">
    <property type="component" value="Chromosome"/>
</dbReference>
<evidence type="ECO:0000256" key="4">
    <source>
        <dbReference type="ARBA" id="ARBA00023014"/>
    </source>
</evidence>
<keyword evidence="4" id="KW-0411">Iron-sulfur</keyword>
<dbReference type="Pfam" id="PF00355">
    <property type="entry name" value="Rieske"/>
    <property type="match status" value="1"/>
</dbReference>
<protein>
    <submittedName>
        <fullName evidence="8">Rieske 2Fe-2S domain-containing protein</fullName>
    </submittedName>
</protein>
<keyword evidence="1" id="KW-0001">2Fe-2S</keyword>
<sequence>MVKTFILGESKQQVLEMLSEKSIHKIHLDQKVIALVRSNETFLAFQSECPHRGASLFQGRLTETNEIVCPMHEYRFDLKTGKLKVGSCGDLETYPTELTENGLKISIFPT</sequence>
<dbReference type="EMBL" id="CP110226">
    <property type="protein sequence ID" value="UZD22002.1"/>
    <property type="molecule type" value="Genomic_DNA"/>
</dbReference>
<gene>
    <name evidence="8" type="ORF">OM944_15155</name>
</gene>
<evidence type="ECO:0000256" key="1">
    <source>
        <dbReference type="ARBA" id="ARBA00022714"/>
    </source>
</evidence>
<evidence type="ECO:0000259" key="7">
    <source>
        <dbReference type="PROSITE" id="PS51296"/>
    </source>
</evidence>
<accession>A0ABY6MDY8</accession>
<dbReference type="SUPFAM" id="SSF50022">
    <property type="entry name" value="ISP domain"/>
    <property type="match status" value="1"/>
</dbReference>
<keyword evidence="3" id="KW-0408">Iron</keyword>
<dbReference type="RefSeq" id="WP_264808467.1">
    <property type="nucleotide sequence ID" value="NZ_CP110226.1"/>
</dbReference>
<proteinExistence type="inferred from homology"/>
<dbReference type="InterPro" id="IPR036922">
    <property type="entry name" value="Rieske_2Fe-2S_sf"/>
</dbReference>
<evidence type="ECO:0000256" key="5">
    <source>
        <dbReference type="ARBA" id="ARBA00034078"/>
    </source>
</evidence>
<feature type="domain" description="Rieske" evidence="7">
    <location>
        <begin position="28"/>
        <end position="105"/>
    </location>
</feature>
<keyword evidence="2" id="KW-0479">Metal-binding</keyword>
<dbReference type="PANTHER" id="PTHR21496">
    <property type="entry name" value="FERREDOXIN-RELATED"/>
    <property type="match status" value="1"/>
</dbReference>
<name>A0ABY6MDY8_9BACT</name>
<organism evidence="8 9">
    <name type="scientific">Algoriphagus halophytocola</name>
    <dbReference type="NCBI Taxonomy" id="2991499"/>
    <lineage>
        <taxon>Bacteria</taxon>
        <taxon>Pseudomonadati</taxon>
        <taxon>Bacteroidota</taxon>
        <taxon>Cytophagia</taxon>
        <taxon>Cytophagales</taxon>
        <taxon>Cyclobacteriaceae</taxon>
        <taxon>Algoriphagus</taxon>
    </lineage>
</organism>
<comment type="cofactor">
    <cofactor evidence="5">
        <name>[2Fe-2S] cluster</name>
        <dbReference type="ChEBI" id="CHEBI:190135"/>
    </cofactor>
</comment>
<keyword evidence="9" id="KW-1185">Reference proteome</keyword>
<evidence type="ECO:0000256" key="2">
    <source>
        <dbReference type="ARBA" id="ARBA00022723"/>
    </source>
</evidence>
<dbReference type="PANTHER" id="PTHR21496:SF0">
    <property type="entry name" value="RIESKE DOMAIN-CONTAINING PROTEIN"/>
    <property type="match status" value="1"/>
</dbReference>